<gene>
    <name evidence="5" type="ORF">BA70_14660</name>
</gene>
<dbReference type="InterPro" id="IPR036291">
    <property type="entry name" value="NAD(P)-bd_dom_sf"/>
</dbReference>
<dbReference type="GO" id="GO:0016491">
    <property type="term" value="F:oxidoreductase activity"/>
    <property type="evidence" value="ECO:0007669"/>
    <property type="project" value="UniProtKB-KW"/>
</dbReference>
<evidence type="ECO:0000256" key="1">
    <source>
        <dbReference type="ARBA" id="ARBA00022723"/>
    </source>
</evidence>
<dbReference type="SMART" id="SM00829">
    <property type="entry name" value="PKS_ER"/>
    <property type="match status" value="1"/>
</dbReference>
<evidence type="ECO:0000256" key="2">
    <source>
        <dbReference type="ARBA" id="ARBA00022833"/>
    </source>
</evidence>
<dbReference type="AlphaFoldDB" id="A0A081L6J6"/>
<keyword evidence="6" id="KW-1185">Reference proteome</keyword>
<evidence type="ECO:0000256" key="3">
    <source>
        <dbReference type="ARBA" id="ARBA00023002"/>
    </source>
</evidence>
<dbReference type="InterPro" id="IPR050129">
    <property type="entry name" value="Zn_alcohol_dh"/>
</dbReference>
<dbReference type="PANTHER" id="PTHR43401:SF2">
    <property type="entry name" value="L-THREONINE 3-DEHYDROGENASE"/>
    <property type="match status" value="1"/>
</dbReference>
<evidence type="ECO:0000313" key="6">
    <source>
        <dbReference type="Proteomes" id="UP000028091"/>
    </source>
</evidence>
<dbReference type="PANTHER" id="PTHR43401">
    <property type="entry name" value="L-THREONINE 3-DEHYDROGENASE"/>
    <property type="match status" value="1"/>
</dbReference>
<dbReference type="SUPFAM" id="SSF50129">
    <property type="entry name" value="GroES-like"/>
    <property type="match status" value="1"/>
</dbReference>
<dbReference type="Pfam" id="PF00107">
    <property type="entry name" value="ADH_zinc_N"/>
    <property type="match status" value="1"/>
</dbReference>
<dbReference type="RefSeq" id="WP_034325110.1">
    <property type="nucleotide sequence ID" value="NZ_JBCMYH010000024.1"/>
</dbReference>
<keyword evidence="1" id="KW-0479">Metal-binding</keyword>
<sequence>MKAGAYLSPKCVAMTEKEIPVPKMDEALIKVSYAGICGTDMMIYHGVHPRAEAPLILGHEFSGIVIEADENHHVKKGDKVVIEPLLHCGVCSACQQGQAQVCKDLRYIGIDQHGGFAEYVAIPVHRLRVLPESVTEKEGAMIEPLAVAVHTVRRSKLKIGDTVVILGAGPIGLLIGLIARQAGAGRIVISDVSSMRLETANEMGFEAIDARHTDISHVIKKYTDGVGADVVFEVAGNQATANQMIECVKYQGEVVVVSVYKKSPTIQLAAMHFREISLTTTRCYHSSDFSKAIELLEQQKIQLDVLVSHTLPLEEIQTGFDLMENPDQALKILFEL</sequence>
<dbReference type="GO" id="GO:0046872">
    <property type="term" value="F:metal ion binding"/>
    <property type="evidence" value="ECO:0007669"/>
    <property type="project" value="UniProtKB-KW"/>
</dbReference>
<dbReference type="OrthoDB" id="9770238at2"/>
<keyword evidence="2" id="KW-0862">Zinc</keyword>
<dbReference type="InterPro" id="IPR013149">
    <property type="entry name" value="ADH-like_C"/>
</dbReference>
<dbReference type="EMBL" id="JOTP01000042">
    <property type="protein sequence ID" value="KEP24872.1"/>
    <property type="molecule type" value="Genomic_DNA"/>
</dbReference>
<dbReference type="Proteomes" id="UP000028091">
    <property type="component" value="Unassembled WGS sequence"/>
</dbReference>
<organism evidence="5 6">
    <name type="scientific">Bacillus zhangzhouensis</name>
    <dbReference type="NCBI Taxonomy" id="1178540"/>
    <lineage>
        <taxon>Bacteria</taxon>
        <taxon>Bacillati</taxon>
        <taxon>Bacillota</taxon>
        <taxon>Bacilli</taxon>
        <taxon>Bacillales</taxon>
        <taxon>Bacillaceae</taxon>
        <taxon>Bacillus</taxon>
    </lineage>
</organism>
<dbReference type="Gene3D" id="3.40.50.720">
    <property type="entry name" value="NAD(P)-binding Rossmann-like Domain"/>
    <property type="match status" value="1"/>
</dbReference>
<dbReference type="Gene3D" id="3.90.180.10">
    <property type="entry name" value="Medium-chain alcohol dehydrogenases, catalytic domain"/>
    <property type="match status" value="1"/>
</dbReference>
<dbReference type="InterPro" id="IPR013154">
    <property type="entry name" value="ADH-like_N"/>
</dbReference>
<protein>
    <submittedName>
        <fullName evidence="5">Zinc-binding dehydrogenase</fullName>
    </submittedName>
</protein>
<feature type="domain" description="Enoyl reductase (ER)" evidence="4">
    <location>
        <begin position="4"/>
        <end position="334"/>
    </location>
</feature>
<dbReference type="SUPFAM" id="SSF51735">
    <property type="entry name" value="NAD(P)-binding Rossmann-fold domains"/>
    <property type="match status" value="1"/>
</dbReference>
<name>A0A081L6J6_9BACI</name>
<accession>A0A081L6J6</accession>
<proteinExistence type="predicted"/>
<evidence type="ECO:0000259" key="4">
    <source>
        <dbReference type="SMART" id="SM00829"/>
    </source>
</evidence>
<dbReference type="InterPro" id="IPR011032">
    <property type="entry name" value="GroES-like_sf"/>
</dbReference>
<reference evidence="5 6" key="1">
    <citation type="submission" date="2012-09" db="EMBL/GenBank/DDBJ databases">
        <title>Genome Sequence of Bacillus sp. DW5-4.</title>
        <authorList>
            <person name="Lai Q."/>
            <person name="Liu Y."/>
            <person name="Shao Z."/>
        </authorList>
    </citation>
    <scope>NUCLEOTIDE SEQUENCE [LARGE SCALE GENOMIC DNA]</scope>
    <source>
        <strain evidence="5 6">DW5-4</strain>
    </source>
</reference>
<keyword evidence="3" id="KW-0560">Oxidoreductase</keyword>
<comment type="caution">
    <text evidence="5">The sequence shown here is derived from an EMBL/GenBank/DDBJ whole genome shotgun (WGS) entry which is preliminary data.</text>
</comment>
<dbReference type="Pfam" id="PF08240">
    <property type="entry name" value="ADH_N"/>
    <property type="match status" value="1"/>
</dbReference>
<dbReference type="eggNOG" id="COG1063">
    <property type="taxonomic scope" value="Bacteria"/>
</dbReference>
<evidence type="ECO:0000313" key="5">
    <source>
        <dbReference type="EMBL" id="KEP24872.1"/>
    </source>
</evidence>
<dbReference type="InterPro" id="IPR020843">
    <property type="entry name" value="ER"/>
</dbReference>